<feature type="compositionally biased region" description="Basic and acidic residues" evidence="1">
    <location>
        <begin position="21"/>
        <end position="44"/>
    </location>
</feature>
<dbReference type="InParanoid" id="I1HFS1"/>
<protein>
    <submittedName>
        <fullName evidence="2 3">Uncharacterized protein</fullName>
    </submittedName>
</protein>
<reference evidence="2" key="2">
    <citation type="submission" date="2017-06" db="EMBL/GenBank/DDBJ databases">
        <title>WGS assembly of Brachypodium distachyon.</title>
        <authorList>
            <consortium name="The International Brachypodium Initiative"/>
            <person name="Lucas S."/>
            <person name="Harmon-Smith M."/>
            <person name="Lail K."/>
            <person name="Tice H."/>
            <person name="Grimwood J."/>
            <person name="Bruce D."/>
            <person name="Barry K."/>
            <person name="Shu S."/>
            <person name="Lindquist E."/>
            <person name="Wang M."/>
            <person name="Pitluck S."/>
            <person name="Vogel J.P."/>
            <person name="Garvin D.F."/>
            <person name="Mockler T.C."/>
            <person name="Schmutz J."/>
            <person name="Rokhsar D."/>
            <person name="Bevan M.W."/>
        </authorList>
    </citation>
    <scope>NUCLEOTIDE SEQUENCE</scope>
    <source>
        <strain evidence="2">Bd21</strain>
    </source>
</reference>
<evidence type="ECO:0000313" key="2">
    <source>
        <dbReference type="EMBL" id="KQK04574.1"/>
    </source>
</evidence>
<dbReference type="ExpressionAtlas" id="I1HFS1">
    <property type="expression patterns" value="baseline"/>
</dbReference>
<gene>
    <name evidence="2" type="ORF">BRADI_2g14360v3</name>
</gene>
<evidence type="ECO:0000313" key="4">
    <source>
        <dbReference type="Proteomes" id="UP000008810"/>
    </source>
</evidence>
<evidence type="ECO:0000313" key="3">
    <source>
        <dbReference type="EnsemblPlants" id="KQK04574"/>
    </source>
</evidence>
<name>I1HFS1_BRADI</name>
<sequence>MAGTQPPKAPPKWDDEEEGDKGERPGWRKAAEMKVKEQEAREREMERIMKHNQEVQENSRMRFEAHMYSWNWEIWLKQQAKLRKKEQVRKLIESWERSEKEAAKKREREEKEWKEKLVREASRATALEEEAELKERKRKGKGPCSTQYTLV</sequence>
<dbReference type="Proteomes" id="UP000008810">
    <property type="component" value="Chromosome 2"/>
</dbReference>
<evidence type="ECO:0000256" key="1">
    <source>
        <dbReference type="SAM" id="MobiDB-lite"/>
    </source>
</evidence>
<organism evidence="2">
    <name type="scientific">Brachypodium distachyon</name>
    <name type="common">Purple false brome</name>
    <name type="synonym">Trachynia distachya</name>
    <dbReference type="NCBI Taxonomy" id="15368"/>
    <lineage>
        <taxon>Eukaryota</taxon>
        <taxon>Viridiplantae</taxon>
        <taxon>Streptophyta</taxon>
        <taxon>Embryophyta</taxon>
        <taxon>Tracheophyta</taxon>
        <taxon>Spermatophyta</taxon>
        <taxon>Magnoliopsida</taxon>
        <taxon>Liliopsida</taxon>
        <taxon>Poales</taxon>
        <taxon>Poaceae</taxon>
        <taxon>BOP clade</taxon>
        <taxon>Pooideae</taxon>
        <taxon>Stipodae</taxon>
        <taxon>Brachypodieae</taxon>
        <taxon>Brachypodium</taxon>
    </lineage>
</organism>
<proteinExistence type="predicted"/>
<dbReference type="EMBL" id="CM000881">
    <property type="protein sequence ID" value="KQK04574.1"/>
    <property type="molecule type" value="Genomic_DNA"/>
</dbReference>
<reference evidence="3" key="3">
    <citation type="submission" date="2018-08" db="UniProtKB">
        <authorList>
            <consortium name="EnsemblPlants"/>
        </authorList>
    </citation>
    <scope>IDENTIFICATION</scope>
    <source>
        <strain evidence="3">cv. Bd21</strain>
    </source>
</reference>
<dbReference type="AlphaFoldDB" id="I1HFS1"/>
<dbReference type="HOGENOM" id="CLU_145656_0_0_1"/>
<dbReference type="OMA" id="KEAHVIR"/>
<dbReference type="Gramene" id="KQK04574">
    <property type="protein sequence ID" value="KQK04574"/>
    <property type="gene ID" value="BRADI_2g14360v3"/>
</dbReference>
<reference evidence="2 3" key="1">
    <citation type="journal article" date="2010" name="Nature">
        <title>Genome sequencing and analysis of the model grass Brachypodium distachyon.</title>
        <authorList>
            <consortium name="International Brachypodium Initiative"/>
        </authorList>
    </citation>
    <scope>NUCLEOTIDE SEQUENCE [LARGE SCALE GENOMIC DNA]</scope>
    <source>
        <strain evidence="2 3">Bd21</strain>
    </source>
</reference>
<dbReference type="EnsemblPlants" id="KQK04574">
    <property type="protein sequence ID" value="KQK04574"/>
    <property type="gene ID" value="BRADI_2g14360v3"/>
</dbReference>
<feature type="region of interest" description="Disordered" evidence="1">
    <location>
        <begin position="95"/>
        <end position="115"/>
    </location>
</feature>
<accession>I1HFS1</accession>
<feature type="region of interest" description="Disordered" evidence="1">
    <location>
        <begin position="1"/>
        <end position="44"/>
    </location>
</feature>
<keyword evidence="4" id="KW-1185">Reference proteome</keyword>
<feature type="region of interest" description="Disordered" evidence="1">
    <location>
        <begin position="128"/>
        <end position="151"/>
    </location>
</feature>